<dbReference type="GO" id="GO:0034464">
    <property type="term" value="C:BBSome"/>
    <property type="evidence" value="ECO:0007669"/>
    <property type="project" value="InterPro"/>
</dbReference>
<dbReference type="PANTHER" id="PTHR20991">
    <property type="entry name" value="PARATHYROID HORMONE-RESPONSIVE B1 GENE"/>
    <property type="match status" value="1"/>
</dbReference>
<feature type="compositionally biased region" description="Basic and acidic residues" evidence="1">
    <location>
        <begin position="436"/>
        <end position="453"/>
    </location>
</feature>
<evidence type="ECO:0000259" key="2">
    <source>
        <dbReference type="Pfam" id="PF14727"/>
    </source>
</evidence>
<reference evidence="3" key="1">
    <citation type="submission" date="2019-05" db="EMBL/GenBank/DDBJ databases">
        <title>Annotation for the trematode Fasciolopsis buski.</title>
        <authorList>
            <person name="Choi Y.-J."/>
        </authorList>
    </citation>
    <scope>NUCLEOTIDE SEQUENCE</scope>
    <source>
        <strain evidence="3">HT</strain>
        <tissue evidence="3">Whole worm</tissue>
    </source>
</reference>
<dbReference type="AlphaFoldDB" id="A0A8E0RJX4"/>
<dbReference type="GO" id="GO:0016020">
    <property type="term" value="C:membrane"/>
    <property type="evidence" value="ECO:0007669"/>
    <property type="project" value="TreeGrafter"/>
</dbReference>
<dbReference type="OrthoDB" id="10262646at2759"/>
<keyword evidence="4" id="KW-1185">Reference proteome</keyword>
<comment type="caution">
    <text evidence="3">The sequence shown here is derived from an EMBL/GenBank/DDBJ whole genome shotgun (WGS) entry which is preliminary data.</text>
</comment>
<dbReference type="EMBL" id="LUCM01011566">
    <property type="protein sequence ID" value="KAA0183792.1"/>
    <property type="molecule type" value="Genomic_DNA"/>
</dbReference>
<dbReference type="PANTHER" id="PTHR20991:SF0">
    <property type="entry name" value="PROTEIN PTHB1"/>
    <property type="match status" value="1"/>
</dbReference>
<name>A0A8E0RJX4_9TREM</name>
<evidence type="ECO:0000313" key="4">
    <source>
        <dbReference type="Proteomes" id="UP000728185"/>
    </source>
</evidence>
<dbReference type="Pfam" id="PF14727">
    <property type="entry name" value="PHTB1_N"/>
    <property type="match status" value="1"/>
</dbReference>
<dbReference type="GO" id="GO:0060271">
    <property type="term" value="P:cilium assembly"/>
    <property type="evidence" value="ECO:0007669"/>
    <property type="project" value="TreeGrafter"/>
</dbReference>
<evidence type="ECO:0000256" key="1">
    <source>
        <dbReference type="SAM" id="MobiDB-lite"/>
    </source>
</evidence>
<gene>
    <name evidence="3" type="ORF">FBUS_09612</name>
</gene>
<evidence type="ECO:0000313" key="3">
    <source>
        <dbReference type="EMBL" id="KAA0183792.1"/>
    </source>
</evidence>
<organism evidence="3 4">
    <name type="scientific">Fasciolopsis buskii</name>
    <dbReference type="NCBI Taxonomy" id="27845"/>
    <lineage>
        <taxon>Eukaryota</taxon>
        <taxon>Metazoa</taxon>
        <taxon>Spiralia</taxon>
        <taxon>Lophotrochozoa</taxon>
        <taxon>Platyhelminthes</taxon>
        <taxon>Trematoda</taxon>
        <taxon>Digenea</taxon>
        <taxon>Plagiorchiida</taxon>
        <taxon>Echinostomata</taxon>
        <taxon>Echinostomatoidea</taxon>
        <taxon>Fasciolidae</taxon>
        <taxon>Fasciolopsis</taxon>
    </lineage>
</organism>
<dbReference type="InterPro" id="IPR026511">
    <property type="entry name" value="PTHB1"/>
</dbReference>
<accession>A0A8E0RJX4</accession>
<feature type="domain" description="PTHB1 N-terminal" evidence="2">
    <location>
        <begin position="1"/>
        <end position="353"/>
    </location>
</feature>
<feature type="region of interest" description="Disordered" evidence="1">
    <location>
        <begin position="431"/>
        <end position="453"/>
    </location>
</feature>
<dbReference type="Proteomes" id="UP000728185">
    <property type="component" value="Unassembled WGS sequence"/>
</dbReference>
<sequence length="990" mass="110329">MSIFTLKESWSLRTTQYSLASPTLLTVGNILHEFAGDENQLVVADKSGRILIIVPEQKDLNEVASDSKGNEECFLIHDTRLEILDLKIGRFLDSESDQNALAVVHQNQVSVFIAHRVTLSSDNETCHEREVIVTFKSRNPRTDYLYELTHCFDLKFDVPLLRAHVLPAHQEKNLLDYLVLETFGSRIYVCRGSKILTFKDLHDRTVPGPTTVSGYDEIIVTFGTSMSLAGYKLCEVLYSPPVLDSGKELIVPAWVVPFYEPLYQLKSACVWKNNTPFGLVIATGRSTIYVISQDGKVLSSQKLHLSPYLLSVYEKPNAANTNCQISNEASSELLSSLTFMVATKEGYLLIFQHSIGCPENLQNSFNSIHCLFYLQGDHKIWSARMPWNVIGLAVPSGNFPKKLQTVGRNFPPGLIALLSSEGLIQLSHFGTTPVTTDHKSERDETQNEEDNKPFKLSNTLVQGDTEIEDLKNRISCLTMEEVALLPIHSLNNHSVGEVEIQTKLREDPHLEGKSYLLDALIIFPGSLDPMEYEQIFLTVKCCWPIVIDPPYLNFRSVDASSSMSKTTSFTQSCSLSVSLSDLENTDKLIVILDTSVHLLLTYTKRNKKTFSVEQTKCIENFVTLPFHWFYTGQTAKKSDVTGSYNLAFYLAPELVAHGVRLHKVLCSLWPAKCTGSKLFVQLKSAKTSHKVESKNLSHRGVFLLENIKRTQIRMQSDHPELFGPILKELLHQLQTFCKQTGTNISNHSVLYLSASKSSDGSSIINSVSPDTLFSALTFSSLCDYLFTSLCEHVEARISLATQVASNAVQARHFRALQGNILERIQDQVTFTMTGYDTLLEASLQQLVEGCQSAVNFAQKLRNLGVTVVAMISLLLLLCGKCLQSGAKTSKCDPLLRSLSPHKLLTLVEANESVEVSRGQDVLPEEGGDSNSVSDLSSVGLEEYLDFSIESLLDQMSKNGEAEQKMSSTAVVPDVNKLMQRILHLLKETVK</sequence>
<protein>
    <recommendedName>
        <fullName evidence="2">PTHB1 N-terminal domain-containing protein</fullName>
    </recommendedName>
</protein>
<dbReference type="InterPro" id="IPR028073">
    <property type="entry name" value="PHTB1_N_dom"/>
</dbReference>
<proteinExistence type="predicted"/>